<comment type="caution">
    <text evidence="1">The sequence shown here is derived from an EMBL/GenBank/DDBJ whole genome shotgun (WGS) entry which is preliminary data.</text>
</comment>
<proteinExistence type="predicted"/>
<accession>A0A0V1LWQ6</accession>
<gene>
    <name evidence="1" type="ORF">T10_5612</name>
</gene>
<dbReference type="Proteomes" id="UP000054843">
    <property type="component" value="Unassembled WGS sequence"/>
</dbReference>
<dbReference type="EMBL" id="JYDO01001690">
    <property type="protein sequence ID" value="KRZ63930.1"/>
    <property type="molecule type" value="Genomic_DNA"/>
</dbReference>
<organism evidence="1 2">
    <name type="scientific">Trichinella papuae</name>
    <dbReference type="NCBI Taxonomy" id="268474"/>
    <lineage>
        <taxon>Eukaryota</taxon>
        <taxon>Metazoa</taxon>
        <taxon>Ecdysozoa</taxon>
        <taxon>Nematoda</taxon>
        <taxon>Enoplea</taxon>
        <taxon>Dorylaimia</taxon>
        <taxon>Trichinellida</taxon>
        <taxon>Trichinellidae</taxon>
        <taxon>Trichinella</taxon>
    </lineage>
</organism>
<name>A0A0V1LWQ6_9BILA</name>
<reference evidence="1 2" key="1">
    <citation type="submission" date="2015-01" db="EMBL/GenBank/DDBJ databases">
        <title>Evolution of Trichinella species and genotypes.</title>
        <authorList>
            <person name="Korhonen P.K."/>
            <person name="Edoardo P."/>
            <person name="Giuseppe L.R."/>
            <person name="Gasser R.B."/>
        </authorList>
    </citation>
    <scope>NUCLEOTIDE SEQUENCE [LARGE SCALE GENOMIC DNA]</scope>
    <source>
        <strain evidence="1">ISS1980</strain>
    </source>
</reference>
<evidence type="ECO:0000313" key="1">
    <source>
        <dbReference type="EMBL" id="KRZ63930.1"/>
    </source>
</evidence>
<evidence type="ECO:0000313" key="2">
    <source>
        <dbReference type="Proteomes" id="UP000054843"/>
    </source>
</evidence>
<protein>
    <submittedName>
        <fullName evidence="1">Uncharacterized protein</fullName>
    </submittedName>
</protein>
<keyword evidence="2" id="KW-1185">Reference proteome</keyword>
<dbReference type="AlphaFoldDB" id="A0A0V1LWQ6"/>
<sequence>MPIFDNCITKSLKIAVDTLGEACKIVFLENFNGFFT</sequence>